<dbReference type="Gene3D" id="3.40.50.1000">
    <property type="entry name" value="HAD superfamily/HAD-like"/>
    <property type="match status" value="1"/>
</dbReference>
<dbReference type="Proteomes" id="UP000504621">
    <property type="component" value="Unplaced"/>
</dbReference>
<dbReference type="InterPro" id="IPR050365">
    <property type="entry name" value="TIM50"/>
</dbReference>
<dbReference type="GO" id="GO:0016791">
    <property type="term" value="F:phosphatase activity"/>
    <property type="evidence" value="ECO:0007669"/>
    <property type="project" value="InterPro"/>
</dbReference>
<dbReference type="SUPFAM" id="SSF56784">
    <property type="entry name" value="HAD-like"/>
    <property type="match status" value="1"/>
</dbReference>
<reference evidence="3" key="1">
    <citation type="submission" date="2025-08" db="UniProtKB">
        <authorList>
            <consortium name="RefSeq"/>
        </authorList>
    </citation>
    <scope>IDENTIFICATION</scope>
    <source>
        <tissue evidence="3">Leaf</tissue>
    </source>
</reference>
<protein>
    <submittedName>
        <fullName evidence="3">Carboxy-terminal domain RNA polymerase II polypeptide A small phosphatase 1-like</fullName>
    </submittedName>
</protein>
<dbReference type="InterPro" id="IPR004274">
    <property type="entry name" value="FCP1_dom"/>
</dbReference>
<dbReference type="SMART" id="SM00577">
    <property type="entry name" value="CPDc"/>
    <property type="match status" value="1"/>
</dbReference>
<evidence type="ECO:0000313" key="3">
    <source>
        <dbReference type="RefSeq" id="XP_021295141.1"/>
    </source>
</evidence>
<dbReference type="RefSeq" id="XP_021295141.1">
    <property type="nucleotide sequence ID" value="XM_021439466.1"/>
</dbReference>
<dbReference type="OrthoDB" id="277011at2759"/>
<dbReference type="InterPro" id="IPR023214">
    <property type="entry name" value="HAD_sf"/>
</dbReference>
<organism evidence="2 3">
    <name type="scientific">Herrania umbratica</name>
    <dbReference type="NCBI Taxonomy" id="108875"/>
    <lineage>
        <taxon>Eukaryota</taxon>
        <taxon>Viridiplantae</taxon>
        <taxon>Streptophyta</taxon>
        <taxon>Embryophyta</taxon>
        <taxon>Tracheophyta</taxon>
        <taxon>Spermatophyta</taxon>
        <taxon>Magnoliopsida</taxon>
        <taxon>eudicotyledons</taxon>
        <taxon>Gunneridae</taxon>
        <taxon>Pentapetalae</taxon>
        <taxon>rosids</taxon>
        <taxon>malvids</taxon>
        <taxon>Malvales</taxon>
        <taxon>Malvaceae</taxon>
        <taxon>Byttnerioideae</taxon>
        <taxon>Herrania</taxon>
    </lineage>
</organism>
<dbReference type="GeneID" id="110424778"/>
<dbReference type="PANTHER" id="PTHR12210">
    <property type="entry name" value="DULLARD PROTEIN PHOSPHATASE"/>
    <property type="match status" value="1"/>
</dbReference>
<gene>
    <name evidence="3" type="primary">LOC110424778</name>
</gene>
<dbReference type="FunFam" id="3.40.50.1000:FF:000093">
    <property type="entry name" value="NLI interacting factor-like phosphatase family protein"/>
    <property type="match status" value="1"/>
</dbReference>
<proteinExistence type="predicted"/>
<evidence type="ECO:0000313" key="2">
    <source>
        <dbReference type="Proteomes" id="UP000504621"/>
    </source>
</evidence>
<sequence>MVFVEFPITIQNLEMPSNKQKCNKGKHYYHKRKRFPGKISSVSIIASINKSIVKCRDQLNKFLSELARMVTPTCRLKGFEILRQEEKTDLEANKVFGHPGLELESETSSNIVPPVLVIHRNLLPPMVSDKKGTIVLDLDETLLHSSLYPPPPRYDFIVSRNMDGVTINFYVLKRPDIDEFLETISKKYELVVFTAGHVAYASKVLDTLDPKGLISHRLYRDSCKQVRGKFVKDLSGLGRDLRKTVIVDDNPKSFTLQPENGIPIKPFVGDQLWDNELMKLAVFFETCNVFEDMRDAVSQYLGGC</sequence>
<dbReference type="PROSITE" id="PS50969">
    <property type="entry name" value="FCP1"/>
    <property type="match status" value="1"/>
</dbReference>
<feature type="domain" description="FCP1 homology" evidence="1">
    <location>
        <begin position="127"/>
        <end position="287"/>
    </location>
</feature>
<dbReference type="InterPro" id="IPR036412">
    <property type="entry name" value="HAD-like_sf"/>
</dbReference>
<dbReference type="Pfam" id="PF03031">
    <property type="entry name" value="NIF"/>
    <property type="match status" value="1"/>
</dbReference>
<accession>A0A6J1B7E4</accession>
<dbReference type="CDD" id="cd07521">
    <property type="entry name" value="HAD_FCP1-like"/>
    <property type="match status" value="1"/>
</dbReference>
<name>A0A6J1B7E4_9ROSI</name>
<evidence type="ECO:0000259" key="1">
    <source>
        <dbReference type="PROSITE" id="PS50969"/>
    </source>
</evidence>
<dbReference type="AlphaFoldDB" id="A0A6J1B7E4"/>
<dbReference type="InterPro" id="IPR011948">
    <property type="entry name" value="Dullard_phosphatase"/>
</dbReference>
<dbReference type="NCBIfam" id="TIGR02251">
    <property type="entry name" value="HIF-SF_euk"/>
    <property type="match status" value="1"/>
</dbReference>
<keyword evidence="2" id="KW-1185">Reference proteome</keyword>